<organism evidence="2 3">
    <name type="scientific">Nocardia vinacea</name>
    <dbReference type="NCBI Taxonomy" id="96468"/>
    <lineage>
        <taxon>Bacteria</taxon>
        <taxon>Bacillati</taxon>
        <taxon>Actinomycetota</taxon>
        <taxon>Actinomycetes</taxon>
        <taxon>Mycobacteriales</taxon>
        <taxon>Nocardiaceae</taxon>
        <taxon>Nocardia</taxon>
    </lineage>
</organism>
<name>A0ABZ1YXE5_9NOCA</name>
<keyword evidence="3" id="KW-1185">Reference proteome</keyword>
<gene>
    <name evidence="2" type="ORF">OG563_07065</name>
</gene>
<feature type="transmembrane region" description="Helical" evidence="1">
    <location>
        <begin position="121"/>
        <end position="142"/>
    </location>
</feature>
<evidence type="ECO:0000313" key="3">
    <source>
        <dbReference type="Proteomes" id="UP001432062"/>
    </source>
</evidence>
<keyword evidence="1" id="KW-0812">Transmembrane</keyword>
<dbReference type="Proteomes" id="UP001432062">
    <property type="component" value="Chromosome"/>
</dbReference>
<accession>A0ABZ1YXE5</accession>
<dbReference type="RefSeq" id="WP_329412203.1">
    <property type="nucleotide sequence ID" value="NZ_CP109441.1"/>
</dbReference>
<sequence length="145" mass="16119">MLGLLAGWVACALFGWVCGVAYWHVLVPFGEVFGRSAPSYTRRRMAKAVAHTCKRDHEPTLCPCLRWQQRTVLEYQGADWRGRRAAVAGWYLLGSEVPVRISYRTNRAYPLTRAAVIRTSVLGAALGTAIGLIQVLLLLVVLHAR</sequence>
<keyword evidence="1" id="KW-1133">Transmembrane helix</keyword>
<proteinExistence type="predicted"/>
<evidence type="ECO:0000256" key="1">
    <source>
        <dbReference type="SAM" id="Phobius"/>
    </source>
</evidence>
<keyword evidence="1" id="KW-0472">Membrane</keyword>
<protein>
    <recommendedName>
        <fullName evidence="4">DUF3592 domain-containing protein</fullName>
    </recommendedName>
</protein>
<dbReference type="EMBL" id="CP109441">
    <property type="protein sequence ID" value="WUV47967.1"/>
    <property type="molecule type" value="Genomic_DNA"/>
</dbReference>
<evidence type="ECO:0008006" key="4">
    <source>
        <dbReference type="Google" id="ProtNLM"/>
    </source>
</evidence>
<evidence type="ECO:0000313" key="2">
    <source>
        <dbReference type="EMBL" id="WUV47967.1"/>
    </source>
</evidence>
<reference evidence="2" key="1">
    <citation type="submission" date="2022-10" db="EMBL/GenBank/DDBJ databases">
        <title>The complete genomes of actinobacterial strains from the NBC collection.</title>
        <authorList>
            <person name="Joergensen T.S."/>
            <person name="Alvarez Arevalo M."/>
            <person name="Sterndorff E.B."/>
            <person name="Faurdal D."/>
            <person name="Vuksanovic O."/>
            <person name="Mourched A.-S."/>
            <person name="Charusanti P."/>
            <person name="Shaw S."/>
            <person name="Blin K."/>
            <person name="Weber T."/>
        </authorList>
    </citation>
    <scope>NUCLEOTIDE SEQUENCE</scope>
    <source>
        <strain evidence="2">NBC_01482</strain>
    </source>
</reference>